<dbReference type="AlphaFoldDB" id="A0A2J6T417"/>
<dbReference type="InterPro" id="IPR045518">
    <property type="entry name" value="2EXR"/>
</dbReference>
<dbReference type="GeneID" id="36588661"/>
<accession>A0A2J6T417</accession>
<feature type="coiled-coil region" evidence="1">
    <location>
        <begin position="335"/>
        <end position="362"/>
    </location>
</feature>
<protein>
    <recommendedName>
        <fullName evidence="2">2EXR domain-containing protein</fullName>
    </recommendedName>
</protein>
<sequence>MMAGSKFDTFTVFPNLPKEMRLMIWERTLRPRIVNLRQRNLNKTIGEWETETGNTWPPPKGGMMGEDAEEEDNHVFLDLRESSRWRGRERAALADSLNANIFDEDAYKEAHLVGLISDCPPPEILRVCREAFQVVSKSYHKVFSPLGSIPTTWFCFELDTLYLRHDNFSVYYADGSLVSVTYDLGDSAFNMLDMDNLLKVKKIALLLTGDNDDANMPLEKFIAALASTIGGLENLYLVVKHYEKEGQDATCLSITDPINFAETIRSYKFFNPTAWWEEVAEEVPLNSTESEVNLEDLERILAEDVSRGKTSWNIPKIETKVVLDREYAGELARARRAAKMKVDELVKEHKAYEMERERERERDKDWNE</sequence>
<name>A0A2J6T417_9HELO</name>
<dbReference type="PANTHER" id="PTHR35910">
    <property type="entry name" value="2EXR DOMAIN-CONTAINING PROTEIN"/>
    <property type="match status" value="1"/>
</dbReference>
<dbReference type="InParanoid" id="A0A2J6T417"/>
<keyword evidence="1" id="KW-0175">Coiled coil</keyword>
<gene>
    <name evidence="3" type="ORF">K444DRAFT_614717</name>
</gene>
<dbReference type="RefSeq" id="XP_024734668.1">
    <property type="nucleotide sequence ID" value="XM_024880584.1"/>
</dbReference>
<keyword evidence="4" id="KW-1185">Reference proteome</keyword>
<feature type="domain" description="2EXR" evidence="2">
    <location>
        <begin position="10"/>
        <end position="161"/>
    </location>
</feature>
<evidence type="ECO:0000259" key="2">
    <source>
        <dbReference type="Pfam" id="PF20150"/>
    </source>
</evidence>
<dbReference type="EMBL" id="KZ613843">
    <property type="protein sequence ID" value="PMD57764.1"/>
    <property type="molecule type" value="Genomic_DNA"/>
</dbReference>
<dbReference type="OrthoDB" id="3557569at2759"/>
<evidence type="ECO:0000313" key="4">
    <source>
        <dbReference type="Proteomes" id="UP000235371"/>
    </source>
</evidence>
<evidence type="ECO:0000256" key="1">
    <source>
        <dbReference type="SAM" id="Coils"/>
    </source>
</evidence>
<organism evidence="3 4">
    <name type="scientific">Hyaloscypha bicolor E</name>
    <dbReference type="NCBI Taxonomy" id="1095630"/>
    <lineage>
        <taxon>Eukaryota</taxon>
        <taxon>Fungi</taxon>
        <taxon>Dikarya</taxon>
        <taxon>Ascomycota</taxon>
        <taxon>Pezizomycotina</taxon>
        <taxon>Leotiomycetes</taxon>
        <taxon>Helotiales</taxon>
        <taxon>Hyaloscyphaceae</taxon>
        <taxon>Hyaloscypha</taxon>
        <taxon>Hyaloscypha bicolor</taxon>
    </lineage>
</organism>
<evidence type="ECO:0000313" key="3">
    <source>
        <dbReference type="EMBL" id="PMD57764.1"/>
    </source>
</evidence>
<dbReference type="Proteomes" id="UP000235371">
    <property type="component" value="Unassembled WGS sequence"/>
</dbReference>
<dbReference type="PANTHER" id="PTHR35910:SF6">
    <property type="entry name" value="2EXR DOMAIN-CONTAINING PROTEIN"/>
    <property type="match status" value="1"/>
</dbReference>
<proteinExistence type="predicted"/>
<reference evidence="3 4" key="1">
    <citation type="submission" date="2016-04" db="EMBL/GenBank/DDBJ databases">
        <title>A degradative enzymes factory behind the ericoid mycorrhizal symbiosis.</title>
        <authorList>
            <consortium name="DOE Joint Genome Institute"/>
            <person name="Martino E."/>
            <person name="Morin E."/>
            <person name="Grelet G."/>
            <person name="Kuo A."/>
            <person name="Kohler A."/>
            <person name="Daghino S."/>
            <person name="Barry K."/>
            <person name="Choi C."/>
            <person name="Cichocki N."/>
            <person name="Clum A."/>
            <person name="Copeland A."/>
            <person name="Hainaut M."/>
            <person name="Haridas S."/>
            <person name="Labutti K."/>
            <person name="Lindquist E."/>
            <person name="Lipzen A."/>
            <person name="Khouja H.-R."/>
            <person name="Murat C."/>
            <person name="Ohm R."/>
            <person name="Olson A."/>
            <person name="Spatafora J."/>
            <person name="Veneault-Fourrey C."/>
            <person name="Henrissat B."/>
            <person name="Grigoriev I."/>
            <person name="Martin F."/>
            <person name="Perotto S."/>
        </authorList>
    </citation>
    <scope>NUCLEOTIDE SEQUENCE [LARGE SCALE GENOMIC DNA]</scope>
    <source>
        <strain evidence="3 4">E</strain>
    </source>
</reference>
<dbReference type="Pfam" id="PF20150">
    <property type="entry name" value="2EXR"/>
    <property type="match status" value="1"/>
</dbReference>